<evidence type="ECO:0000313" key="2">
    <source>
        <dbReference type="Proteomes" id="UP000231553"/>
    </source>
</evidence>
<dbReference type="GO" id="GO:0016740">
    <property type="term" value="F:transferase activity"/>
    <property type="evidence" value="ECO:0007669"/>
    <property type="project" value="UniProtKB-KW"/>
</dbReference>
<dbReference type="RefSeq" id="WP_205964834.1">
    <property type="nucleotide sequence ID" value="NZ_PGTB01000001.1"/>
</dbReference>
<dbReference type="Pfam" id="PF01019">
    <property type="entry name" value="G_glu_transpept"/>
    <property type="match status" value="1"/>
</dbReference>
<sequence>MPDAPYPTHRTPVMARNIVATSQPLAAQAGLSMLAQGGRAADAALAAAICLTVVEPTGNGLGSDAFAISWDGTDLDGLNASGRSPAGWTPERFADGMPQRGWDTVTVPGAVSGWVAFWRRHGSLPFATLFGPAIGYARDGFPVSPA</sequence>
<dbReference type="Proteomes" id="UP000231553">
    <property type="component" value="Unassembled WGS sequence"/>
</dbReference>
<dbReference type="EMBL" id="PGTB01000001">
    <property type="protein sequence ID" value="PJE38549.1"/>
    <property type="molecule type" value="Genomic_DNA"/>
</dbReference>
<comment type="caution">
    <text evidence="1">The sequence shown here is derived from an EMBL/GenBank/DDBJ whole genome shotgun (WGS) entry which is preliminary data.</text>
</comment>
<dbReference type="InterPro" id="IPR029055">
    <property type="entry name" value="Ntn_hydrolases_N"/>
</dbReference>
<dbReference type="AlphaFoldDB" id="A0A2M8J6Z9"/>
<protein>
    <submittedName>
        <fullName evidence="1">Gamma-glutamyltransferase</fullName>
    </submittedName>
</protein>
<dbReference type="InterPro" id="IPR052896">
    <property type="entry name" value="GGT-like_enzyme"/>
</dbReference>
<reference evidence="1 2" key="1">
    <citation type="journal article" date="2018" name="Int. J. Syst. Evol. Microbiol.">
        <title>Pseudooceanicola lipolyticus sp. nov., a marine alphaproteobacterium, reclassification of Oceanicola flagellatus as Pseudooceanicola flagellatus comb. nov. and emended description of the genus Pseudooceanicola.</title>
        <authorList>
            <person name="Huang M.-M."/>
            <person name="Guo L.-L."/>
            <person name="Wu Y.-H."/>
            <person name="Lai Q.-L."/>
            <person name="Shao Z.-Z."/>
            <person name="Wang C.-S."/>
            <person name="Wu M."/>
            <person name="Xu X.-W."/>
        </authorList>
    </citation>
    <scope>NUCLEOTIDE SEQUENCE [LARGE SCALE GENOMIC DNA]</scope>
    <source>
        <strain evidence="1 2">157</strain>
    </source>
</reference>
<name>A0A2M8J6Z9_9RHOB</name>
<organism evidence="1 2">
    <name type="scientific">Pseudooceanicola lipolyticus</name>
    <dbReference type="NCBI Taxonomy" id="2029104"/>
    <lineage>
        <taxon>Bacteria</taxon>
        <taxon>Pseudomonadati</taxon>
        <taxon>Pseudomonadota</taxon>
        <taxon>Alphaproteobacteria</taxon>
        <taxon>Rhodobacterales</taxon>
        <taxon>Paracoccaceae</taxon>
        <taxon>Pseudooceanicola</taxon>
    </lineage>
</organism>
<keyword evidence="2" id="KW-1185">Reference proteome</keyword>
<gene>
    <name evidence="1" type="ORF">CVM52_00005</name>
</gene>
<dbReference type="PRINTS" id="PR01210">
    <property type="entry name" value="GGTRANSPTASE"/>
</dbReference>
<keyword evidence="1" id="KW-0808">Transferase</keyword>
<dbReference type="SUPFAM" id="SSF56235">
    <property type="entry name" value="N-terminal nucleophile aminohydrolases (Ntn hydrolases)"/>
    <property type="match status" value="1"/>
</dbReference>
<feature type="non-terminal residue" evidence="1">
    <location>
        <position position="146"/>
    </location>
</feature>
<evidence type="ECO:0000313" key="1">
    <source>
        <dbReference type="EMBL" id="PJE38549.1"/>
    </source>
</evidence>
<dbReference type="PANTHER" id="PTHR43881:SF1">
    <property type="entry name" value="GAMMA-GLUTAMYLTRANSPEPTIDASE (AFU_ORTHOLOGUE AFUA_4G13580)"/>
    <property type="match status" value="1"/>
</dbReference>
<dbReference type="PANTHER" id="PTHR43881">
    <property type="entry name" value="GAMMA-GLUTAMYLTRANSPEPTIDASE (AFU_ORTHOLOGUE AFUA_4G13580)"/>
    <property type="match status" value="1"/>
</dbReference>
<proteinExistence type="predicted"/>
<accession>A0A2M8J6Z9</accession>